<evidence type="ECO:0000313" key="3">
    <source>
        <dbReference type="EMBL" id="MFB5679531.1"/>
    </source>
</evidence>
<proteinExistence type="predicted"/>
<gene>
    <name evidence="3" type="ORF">ACE3NQ_01225</name>
</gene>
<feature type="transmembrane region" description="Helical" evidence="1">
    <location>
        <begin position="42"/>
        <end position="66"/>
    </location>
</feature>
<dbReference type="Gene3D" id="2.60.200.20">
    <property type="match status" value="1"/>
</dbReference>
<feature type="domain" description="FHA" evidence="2">
    <location>
        <begin position="105"/>
        <end position="161"/>
    </location>
</feature>
<keyword evidence="1" id="KW-0812">Transmembrane</keyword>
<accession>A0ABV5B1G2</accession>
<keyword evidence="1" id="KW-1133">Transmembrane helix</keyword>
<dbReference type="InterPro" id="IPR000253">
    <property type="entry name" value="FHA_dom"/>
</dbReference>
<keyword evidence="1" id="KW-0472">Membrane</keyword>
<reference evidence="3 4" key="1">
    <citation type="submission" date="2024-09" db="EMBL/GenBank/DDBJ databases">
        <authorList>
            <person name="Ruan L."/>
        </authorList>
    </citation>
    <scope>NUCLEOTIDE SEQUENCE [LARGE SCALE GENOMIC DNA]</scope>
    <source>
        <strain evidence="3 4">D33</strain>
    </source>
</reference>
<protein>
    <submittedName>
        <fullName evidence="3">FHA domain-containing protein</fullName>
    </submittedName>
</protein>
<dbReference type="EMBL" id="JBHILM010000001">
    <property type="protein sequence ID" value="MFB5679531.1"/>
    <property type="molecule type" value="Genomic_DNA"/>
</dbReference>
<evidence type="ECO:0000256" key="1">
    <source>
        <dbReference type="SAM" id="Phobius"/>
    </source>
</evidence>
<feature type="transmembrane region" description="Helical" evidence="1">
    <location>
        <begin position="7"/>
        <end position="30"/>
    </location>
</feature>
<dbReference type="Proteomes" id="UP001580407">
    <property type="component" value="Unassembled WGS sequence"/>
</dbReference>
<dbReference type="InterPro" id="IPR008984">
    <property type="entry name" value="SMAD_FHA_dom_sf"/>
</dbReference>
<dbReference type="CDD" id="cd00060">
    <property type="entry name" value="FHA"/>
    <property type="match status" value="1"/>
</dbReference>
<dbReference type="Pfam" id="PF00498">
    <property type="entry name" value="FHA"/>
    <property type="match status" value="1"/>
</dbReference>
<dbReference type="RefSeq" id="WP_375523368.1">
    <property type="nucleotide sequence ID" value="NZ_JBHILM010000001.1"/>
</dbReference>
<dbReference type="PROSITE" id="PS50006">
    <property type="entry name" value="FHA_DOMAIN"/>
    <property type="match status" value="1"/>
</dbReference>
<evidence type="ECO:0000259" key="2">
    <source>
        <dbReference type="PROSITE" id="PS50006"/>
    </source>
</evidence>
<organism evidence="3 4">
    <name type="scientific">Paenibacillus terreus</name>
    <dbReference type="NCBI Taxonomy" id="1387834"/>
    <lineage>
        <taxon>Bacteria</taxon>
        <taxon>Bacillati</taxon>
        <taxon>Bacillota</taxon>
        <taxon>Bacilli</taxon>
        <taxon>Bacillales</taxon>
        <taxon>Paenibacillaceae</taxon>
        <taxon>Paenibacillus</taxon>
    </lineage>
</organism>
<sequence>MTKPVKGIWLPIVDTAIWTIIILTVLYVMAQPGAAYLKAATAGGVAVCALIYLAIAGGGPAPAAWLKIRQRTRSDVKSKEIVKLVQLDDDGEPVKEWYIRGETSLLIGKSNARQEAEIDLSDSEYASLISAEHAVLNRVGNEWFVEDIDSASGTGLRPARKSAVERLQSGELYKLGAGDLLYVANTRLLVK</sequence>
<keyword evidence="4" id="KW-1185">Reference proteome</keyword>
<evidence type="ECO:0000313" key="4">
    <source>
        <dbReference type="Proteomes" id="UP001580407"/>
    </source>
</evidence>
<name>A0ABV5B1G2_9BACL</name>
<comment type="caution">
    <text evidence="3">The sequence shown here is derived from an EMBL/GenBank/DDBJ whole genome shotgun (WGS) entry which is preliminary data.</text>
</comment>
<dbReference type="SUPFAM" id="SSF49879">
    <property type="entry name" value="SMAD/FHA domain"/>
    <property type="match status" value="1"/>
</dbReference>